<evidence type="ECO:0000313" key="2">
    <source>
        <dbReference type="EMBL" id="MFC6054860.1"/>
    </source>
</evidence>
<name>A0ABW1LUV3_9ACTN</name>
<sequence>MPSRPGAPVDAACRVVGLGERLKQVERDDEELRRWGERAAHRHRQQ</sequence>
<feature type="region of interest" description="Disordered" evidence="1">
    <location>
        <begin position="27"/>
        <end position="46"/>
    </location>
</feature>
<dbReference type="RefSeq" id="WP_386393758.1">
    <property type="nucleotide sequence ID" value="NZ_JBHSPT010000011.1"/>
</dbReference>
<dbReference type="Proteomes" id="UP001596242">
    <property type="component" value="Unassembled WGS sequence"/>
</dbReference>
<dbReference type="EMBL" id="JBHSPT010000011">
    <property type="protein sequence ID" value="MFC6054860.1"/>
    <property type="molecule type" value="Genomic_DNA"/>
</dbReference>
<feature type="compositionally biased region" description="Basic and acidic residues" evidence="1">
    <location>
        <begin position="27"/>
        <end position="39"/>
    </location>
</feature>
<comment type="caution">
    <text evidence="2">The sequence shown here is derived from an EMBL/GenBank/DDBJ whole genome shotgun (WGS) entry which is preliminary data.</text>
</comment>
<keyword evidence="3" id="KW-1185">Reference proteome</keyword>
<accession>A0ABW1LUV3</accession>
<reference evidence="3" key="1">
    <citation type="journal article" date="2019" name="Int. J. Syst. Evol. Microbiol.">
        <title>The Global Catalogue of Microorganisms (GCM) 10K type strain sequencing project: providing services to taxonomists for standard genome sequencing and annotation.</title>
        <authorList>
            <consortium name="The Broad Institute Genomics Platform"/>
            <consortium name="The Broad Institute Genome Sequencing Center for Infectious Disease"/>
            <person name="Wu L."/>
            <person name="Ma J."/>
        </authorList>
    </citation>
    <scope>NUCLEOTIDE SEQUENCE [LARGE SCALE GENOMIC DNA]</scope>
    <source>
        <strain evidence="3">JCM 12763</strain>
    </source>
</reference>
<protein>
    <submittedName>
        <fullName evidence="2">Uncharacterized protein</fullName>
    </submittedName>
</protein>
<proteinExistence type="predicted"/>
<organism evidence="2 3">
    <name type="scientific">Streptomyces pratens</name>
    <dbReference type="NCBI Taxonomy" id="887456"/>
    <lineage>
        <taxon>Bacteria</taxon>
        <taxon>Bacillati</taxon>
        <taxon>Actinomycetota</taxon>
        <taxon>Actinomycetes</taxon>
        <taxon>Kitasatosporales</taxon>
        <taxon>Streptomycetaceae</taxon>
        <taxon>Streptomyces</taxon>
    </lineage>
</organism>
<gene>
    <name evidence="2" type="ORF">ACFP50_05095</name>
</gene>
<evidence type="ECO:0000256" key="1">
    <source>
        <dbReference type="SAM" id="MobiDB-lite"/>
    </source>
</evidence>
<evidence type="ECO:0000313" key="3">
    <source>
        <dbReference type="Proteomes" id="UP001596242"/>
    </source>
</evidence>